<dbReference type="Proteomes" id="UP000586093">
    <property type="component" value="Unassembled WGS sequence"/>
</dbReference>
<reference evidence="3 4" key="1">
    <citation type="submission" date="2020-08" db="EMBL/GenBank/DDBJ databases">
        <title>Aquariorum lacteus gen. nov., sp. nov., a new member of the family Comamonadaceae, isolated from freshwater aquarium.</title>
        <authorList>
            <person name="Chun S.-J."/>
        </authorList>
    </citation>
    <scope>NUCLEOTIDE SEQUENCE [LARGE SCALE GENOMIC DNA]</scope>
    <source>
        <strain evidence="3 4">SJAQ100</strain>
    </source>
</reference>
<evidence type="ECO:0000313" key="3">
    <source>
        <dbReference type="EMBL" id="MBB1161034.1"/>
    </source>
</evidence>
<dbReference type="InterPro" id="IPR023977">
    <property type="entry name" value="MbnP-like"/>
</dbReference>
<proteinExistence type="predicted"/>
<evidence type="ECO:0000259" key="2">
    <source>
        <dbReference type="Pfam" id="PF20243"/>
    </source>
</evidence>
<dbReference type="Pfam" id="PF20243">
    <property type="entry name" value="MbnP"/>
    <property type="match status" value="1"/>
</dbReference>
<dbReference type="EMBL" id="JACIVI010000001">
    <property type="protein sequence ID" value="MBB1161034.1"/>
    <property type="molecule type" value="Genomic_DNA"/>
</dbReference>
<sequence>MNTHFKPFAFRLSPLRSAAAAVLGASLLAACGGGGGDSPQAVKLQFAALNGSSAVSCTGSLSGLGSTAASAKLQDLRFYVSEVELVDAKGNVTPVKLDAVTNWQIAGSGAAGVALVDLAAAGEACDATSPETHTEVVGSADGGDYTKVRFKIGVPLALNHSNVVGAAAPLDIAALNWSWAGGRKFLNIEVNADAPTTLTTFNVHLGSTGCTGSSPATGLVDTCARPDRMTVELAFDRKASAQNVVIDLAQLFQGVDITQNINGAPGCMSGATDSECVPVFSNLGLDQSTGLPLSTTAQRIFRLAGSTGAL</sequence>
<feature type="domain" description="Copper-binding protein MbnP-like" evidence="2">
    <location>
        <begin position="40"/>
        <end position="269"/>
    </location>
</feature>
<accession>A0A839HT25</accession>
<comment type="caution">
    <text evidence="3">The sequence shown here is derived from an EMBL/GenBank/DDBJ whole genome shotgun (WGS) entry which is preliminary data.</text>
</comment>
<evidence type="ECO:0000256" key="1">
    <source>
        <dbReference type="SAM" id="SignalP"/>
    </source>
</evidence>
<feature type="chain" id="PRO_5032372678" evidence="1">
    <location>
        <begin position="30"/>
        <end position="310"/>
    </location>
</feature>
<organism evidence="3 4">
    <name type="scientific">Aquariibacter albus</name>
    <dbReference type="NCBI Taxonomy" id="2759899"/>
    <lineage>
        <taxon>Bacteria</taxon>
        <taxon>Pseudomonadati</taxon>
        <taxon>Pseudomonadota</taxon>
        <taxon>Betaproteobacteria</taxon>
        <taxon>Burkholderiales</taxon>
        <taxon>Sphaerotilaceae</taxon>
        <taxon>Aquariibacter</taxon>
    </lineage>
</organism>
<protein>
    <submittedName>
        <fullName evidence="3">Metallo-mystery pair system four-Cys motif protein</fullName>
    </submittedName>
</protein>
<gene>
    <name evidence="3" type="ORF">H4F90_03445</name>
</gene>
<evidence type="ECO:0000313" key="4">
    <source>
        <dbReference type="Proteomes" id="UP000586093"/>
    </source>
</evidence>
<name>A0A839HT25_9BURK</name>
<feature type="signal peptide" evidence="1">
    <location>
        <begin position="1"/>
        <end position="29"/>
    </location>
</feature>
<dbReference type="NCBIfam" id="TIGR04052">
    <property type="entry name" value="MbnP_like_WxW"/>
    <property type="match status" value="1"/>
</dbReference>
<dbReference type="PROSITE" id="PS51257">
    <property type="entry name" value="PROKAR_LIPOPROTEIN"/>
    <property type="match status" value="1"/>
</dbReference>
<dbReference type="RefSeq" id="WP_182661488.1">
    <property type="nucleotide sequence ID" value="NZ_JACIVI010000001.1"/>
</dbReference>
<keyword evidence="1" id="KW-0732">Signal</keyword>
<dbReference type="InterPro" id="IPR046863">
    <property type="entry name" value="MbnP-like_dom"/>
</dbReference>
<dbReference type="AlphaFoldDB" id="A0A839HT25"/>
<keyword evidence="4" id="KW-1185">Reference proteome</keyword>